<evidence type="ECO:0000313" key="1">
    <source>
        <dbReference type="EMBL" id="SCZ78943.1"/>
    </source>
</evidence>
<proteinExistence type="predicted"/>
<dbReference type="Proteomes" id="UP000199428">
    <property type="component" value="Unassembled WGS sequence"/>
</dbReference>
<dbReference type="AlphaFoldDB" id="A0A1G5RY12"/>
<accession>A0A1G5RY12</accession>
<sequence>MFFRRFLRMKKILLLVNNKKYKNNKNKTKKKICVVGVSPNVGVTHLSLALANFLHSVLGKKVIYVELAENSQLLSIVGMKQVRVGDFLAYEYKGVKYILSDDINAIRNLMLTENAWFVVDIANLNEETQTIFTNCNNRIVIGSLSPWCQREYYEFIDNLGLLEYDTSQMTYIKINKNKTNQIVSDFNSHANSTIKEMPIINDPFSLEEENFKDLMNLVR</sequence>
<organism evidence="1 2">
    <name type="scientific">Pseudobutyrivibrio xylanivorans</name>
    <dbReference type="NCBI Taxonomy" id="185007"/>
    <lineage>
        <taxon>Bacteria</taxon>
        <taxon>Bacillati</taxon>
        <taxon>Bacillota</taxon>
        <taxon>Clostridia</taxon>
        <taxon>Lachnospirales</taxon>
        <taxon>Lachnospiraceae</taxon>
        <taxon>Pseudobutyrivibrio</taxon>
    </lineage>
</organism>
<dbReference type="Gene3D" id="3.40.50.300">
    <property type="entry name" value="P-loop containing nucleotide triphosphate hydrolases"/>
    <property type="match status" value="1"/>
</dbReference>
<gene>
    <name evidence="1" type="ORF">SAMN02910350_01531</name>
</gene>
<name>A0A1G5RY12_PSEXY</name>
<evidence type="ECO:0000313" key="2">
    <source>
        <dbReference type="Proteomes" id="UP000199428"/>
    </source>
</evidence>
<dbReference type="EMBL" id="FMWK01000006">
    <property type="protein sequence ID" value="SCZ78943.1"/>
    <property type="molecule type" value="Genomic_DNA"/>
</dbReference>
<protein>
    <submittedName>
        <fullName evidence="1">Uncharacterized protein</fullName>
    </submittedName>
</protein>
<dbReference type="InterPro" id="IPR027417">
    <property type="entry name" value="P-loop_NTPase"/>
</dbReference>
<reference evidence="1 2" key="1">
    <citation type="submission" date="2016-10" db="EMBL/GenBank/DDBJ databases">
        <authorList>
            <person name="de Groot N.N."/>
        </authorList>
    </citation>
    <scope>NUCLEOTIDE SEQUENCE [LARGE SCALE GENOMIC DNA]</scope>
    <source>
        <strain evidence="1 2">DSM 10317</strain>
    </source>
</reference>